<gene>
    <name evidence="1" type="ORF">AXK61_12725</name>
</gene>
<evidence type="ECO:0000313" key="1">
    <source>
        <dbReference type="EMBL" id="KXP00867.1"/>
    </source>
</evidence>
<reference evidence="1 2" key="1">
    <citation type="submission" date="2016-02" db="EMBL/GenBank/DDBJ databases">
        <authorList>
            <person name="Teng J.L."/>
            <person name="Tang Y."/>
            <person name="Huang Y."/>
            <person name="Guo F."/>
            <person name="Wei W."/>
            <person name="Chen J.H."/>
            <person name="Wong S.Y."/>
            <person name="Lau S.K."/>
            <person name="Woo P.C."/>
        </authorList>
    </citation>
    <scope>NUCLEOTIDE SEQUENCE [LARGE SCALE GENOMIC DNA]</scope>
    <source>
        <strain evidence="1 2">JCM 13375</strain>
    </source>
</reference>
<protein>
    <submittedName>
        <fullName evidence="1">Uncharacterized protein</fullName>
    </submittedName>
</protein>
<sequence>MTRAENVYRIVNCRSCSARVIWTVTNPELKSGHPMMVDADPHPNGNILLARYPSIEHEPGKPVPVRATVMRPGQIAGARADGNVLYRSHFASCPHADRWRKTNAARHAKNGSRR</sequence>
<dbReference type="EMBL" id="LSRE01000002">
    <property type="protein sequence ID" value="KXP00867.1"/>
    <property type="molecule type" value="Genomic_DNA"/>
</dbReference>
<accession>A0A137ZRQ2</accession>
<dbReference type="Proteomes" id="UP000070409">
    <property type="component" value="Unassembled WGS sequence"/>
</dbReference>
<keyword evidence="2" id="KW-1185">Reference proteome</keyword>
<comment type="caution">
    <text evidence="1">The sequence shown here is derived from an EMBL/GenBank/DDBJ whole genome shotgun (WGS) entry which is preliminary data.</text>
</comment>
<dbReference type="RefSeq" id="WP_068743620.1">
    <property type="nucleotide sequence ID" value="NZ_LSRE01000002.1"/>
</dbReference>
<evidence type="ECO:0000313" key="2">
    <source>
        <dbReference type="Proteomes" id="UP000070409"/>
    </source>
</evidence>
<proteinExistence type="predicted"/>
<organism evidence="1 2">
    <name type="scientific">Tsukamurella pseudospumae</name>
    <dbReference type="NCBI Taxonomy" id="239498"/>
    <lineage>
        <taxon>Bacteria</taxon>
        <taxon>Bacillati</taxon>
        <taxon>Actinomycetota</taxon>
        <taxon>Actinomycetes</taxon>
        <taxon>Mycobacteriales</taxon>
        <taxon>Tsukamurellaceae</taxon>
        <taxon>Tsukamurella</taxon>
    </lineage>
</organism>
<name>A0A137ZRQ2_9ACTN</name>